<dbReference type="GO" id="GO:0045892">
    <property type="term" value="P:negative regulation of DNA-templated transcription"/>
    <property type="evidence" value="ECO:0007669"/>
    <property type="project" value="TreeGrafter"/>
</dbReference>
<protein>
    <submittedName>
        <fullName evidence="2">Fur family ferric uptake transcriptional regulator</fullName>
    </submittedName>
</protein>
<dbReference type="SUPFAM" id="SSF46785">
    <property type="entry name" value="Winged helix' DNA-binding domain"/>
    <property type="match status" value="1"/>
</dbReference>
<dbReference type="PANTHER" id="PTHR33202">
    <property type="entry name" value="ZINC UPTAKE REGULATION PROTEIN"/>
    <property type="match status" value="1"/>
</dbReference>
<evidence type="ECO:0000313" key="2">
    <source>
        <dbReference type="EMBL" id="PZX19257.1"/>
    </source>
</evidence>
<dbReference type="GO" id="GO:0000976">
    <property type="term" value="F:transcription cis-regulatory region binding"/>
    <property type="evidence" value="ECO:0007669"/>
    <property type="project" value="TreeGrafter"/>
</dbReference>
<feature type="binding site" evidence="1">
    <location>
        <position position="127"/>
    </location>
    <ligand>
        <name>Zn(2+)</name>
        <dbReference type="ChEBI" id="CHEBI:29105"/>
    </ligand>
</feature>
<dbReference type="GO" id="GO:0008270">
    <property type="term" value="F:zinc ion binding"/>
    <property type="evidence" value="ECO:0007669"/>
    <property type="project" value="TreeGrafter"/>
</dbReference>
<sequence length="137" mass="15830">MTVAEILKHYQLHQTPIRVQLLEVFLRADRPLSVREIEPLLEQNPDRVTLYRTLKLFVEKSIVNRIDVSEALVAYRMNESSQHMHFHCTSCNAVYCLPEVPIQPVYVPNGFVVTDNRFVVNGVCCRCSDKKGQNDDK</sequence>
<dbReference type="CDD" id="cd07153">
    <property type="entry name" value="Fur_like"/>
    <property type="match status" value="1"/>
</dbReference>
<organism evidence="2 3">
    <name type="scientific">Breznakibacter xylanolyticus</name>
    <dbReference type="NCBI Taxonomy" id="990"/>
    <lineage>
        <taxon>Bacteria</taxon>
        <taxon>Pseudomonadati</taxon>
        <taxon>Bacteroidota</taxon>
        <taxon>Bacteroidia</taxon>
        <taxon>Marinilabiliales</taxon>
        <taxon>Marinilabiliaceae</taxon>
        <taxon>Breznakibacter</taxon>
    </lineage>
</organism>
<keyword evidence="3" id="KW-1185">Reference proteome</keyword>
<evidence type="ECO:0000256" key="1">
    <source>
        <dbReference type="PIRSR" id="PIRSR602481-1"/>
    </source>
</evidence>
<dbReference type="Pfam" id="PF01475">
    <property type="entry name" value="FUR"/>
    <property type="match status" value="1"/>
</dbReference>
<dbReference type="InterPro" id="IPR002481">
    <property type="entry name" value="FUR"/>
</dbReference>
<dbReference type="GO" id="GO:0003700">
    <property type="term" value="F:DNA-binding transcription factor activity"/>
    <property type="evidence" value="ECO:0007669"/>
    <property type="project" value="InterPro"/>
</dbReference>
<dbReference type="InterPro" id="IPR036390">
    <property type="entry name" value="WH_DNA-bd_sf"/>
</dbReference>
<reference evidence="2 3" key="1">
    <citation type="submission" date="2018-06" db="EMBL/GenBank/DDBJ databases">
        <title>Genomic Encyclopedia of Archaeal and Bacterial Type Strains, Phase II (KMG-II): from individual species to whole genera.</title>
        <authorList>
            <person name="Goeker M."/>
        </authorList>
    </citation>
    <scope>NUCLEOTIDE SEQUENCE [LARGE SCALE GENOMIC DNA]</scope>
    <source>
        <strain evidence="2 3">DSM 6779</strain>
    </source>
</reference>
<gene>
    <name evidence="2" type="ORF">LX69_00924</name>
</gene>
<proteinExistence type="predicted"/>
<accession>A0A2W7NMA2</accession>
<dbReference type="EMBL" id="QKZK01000005">
    <property type="protein sequence ID" value="PZX19257.1"/>
    <property type="molecule type" value="Genomic_DNA"/>
</dbReference>
<dbReference type="OrthoDB" id="594893at2"/>
<feature type="binding site" evidence="1">
    <location>
        <position position="88"/>
    </location>
    <ligand>
        <name>Zn(2+)</name>
        <dbReference type="ChEBI" id="CHEBI:29105"/>
    </ligand>
</feature>
<keyword evidence="1" id="KW-0862">Zinc</keyword>
<dbReference type="RefSeq" id="WP_111444635.1">
    <property type="nucleotide sequence ID" value="NZ_QKZK01000005.1"/>
</dbReference>
<dbReference type="Proteomes" id="UP000249239">
    <property type="component" value="Unassembled WGS sequence"/>
</dbReference>
<comment type="cofactor">
    <cofactor evidence="1">
        <name>Zn(2+)</name>
        <dbReference type="ChEBI" id="CHEBI:29105"/>
    </cofactor>
    <text evidence="1">Binds 1 zinc ion per subunit.</text>
</comment>
<evidence type="ECO:0000313" key="3">
    <source>
        <dbReference type="Proteomes" id="UP000249239"/>
    </source>
</evidence>
<name>A0A2W7NMA2_9BACT</name>
<keyword evidence="1" id="KW-0479">Metal-binding</keyword>
<comment type="caution">
    <text evidence="2">The sequence shown here is derived from an EMBL/GenBank/DDBJ whole genome shotgun (WGS) entry which is preliminary data.</text>
</comment>
<dbReference type="GO" id="GO:1900376">
    <property type="term" value="P:regulation of secondary metabolite biosynthetic process"/>
    <property type="evidence" value="ECO:0007669"/>
    <property type="project" value="TreeGrafter"/>
</dbReference>
<feature type="binding site" evidence="1">
    <location>
        <position position="124"/>
    </location>
    <ligand>
        <name>Zn(2+)</name>
        <dbReference type="ChEBI" id="CHEBI:29105"/>
    </ligand>
</feature>
<feature type="binding site" evidence="1">
    <location>
        <position position="91"/>
    </location>
    <ligand>
        <name>Zn(2+)</name>
        <dbReference type="ChEBI" id="CHEBI:29105"/>
    </ligand>
</feature>
<dbReference type="PANTHER" id="PTHR33202:SF22">
    <property type="entry name" value="HYDROGEN PEROXIDE SENSITIVE REPRESSOR"/>
    <property type="match status" value="1"/>
</dbReference>
<dbReference type="AlphaFoldDB" id="A0A2W7NMA2"/>
<dbReference type="Gene3D" id="1.10.10.10">
    <property type="entry name" value="Winged helix-like DNA-binding domain superfamily/Winged helix DNA-binding domain"/>
    <property type="match status" value="1"/>
</dbReference>
<dbReference type="InterPro" id="IPR036388">
    <property type="entry name" value="WH-like_DNA-bd_sf"/>
</dbReference>